<dbReference type="InterPro" id="IPR027417">
    <property type="entry name" value="P-loop_NTPase"/>
</dbReference>
<evidence type="ECO:0000313" key="3">
    <source>
        <dbReference type="Proteomes" id="UP001500449"/>
    </source>
</evidence>
<dbReference type="RefSeq" id="WP_344427132.1">
    <property type="nucleotide sequence ID" value="NZ_BAAAQK010000028.1"/>
</dbReference>
<keyword evidence="3" id="KW-1185">Reference proteome</keyword>
<dbReference type="Proteomes" id="UP001500449">
    <property type="component" value="Unassembled WGS sequence"/>
</dbReference>
<dbReference type="InterPro" id="IPR050206">
    <property type="entry name" value="FtsK/SpoIIIE/SftA"/>
</dbReference>
<evidence type="ECO:0000313" key="2">
    <source>
        <dbReference type="EMBL" id="GAA1877930.1"/>
    </source>
</evidence>
<gene>
    <name evidence="2" type="ORF">GCM10009836_69130</name>
</gene>
<feature type="compositionally biased region" description="Basic and acidic residues" evidence="1">
    <location>
        <begin position="21"/>
        <end position="30"/>
    </location>
</feature>
<dbReference type="EMBL" id="BAAAQK010000028">
    <property type="protein sequence ID" value="GAA1877930.1"/>
    <property type="molecule type" value="Genomic_DNA"/>
</dbReference>
<dbReference type="PANTHER" id="PTHR22683">
    <property type="entry name" value="SPORULATION PROTEIN RELATED"/>
    <property type="match status" value="1"/>
</dbReference>
<dbReference type="Gene3D" id="3.40.50.300">
    <property type="entry name" value="P-loop containing nucleotide triphosphate hydrolases"/>
    <property type="match status" value="1"/>
</dbReference>
<sequence length="456" mass="48661">MGGATVGVRRRRRRVPAVPHGEIHVEAPPEPDRPVPANLLTRAMPVAMLLGSLGMIGVMGVHQPASWVFGGMFALSSVGMLMGGGSGRGVERTTTVDEDRRDYLRYLATLRTRARRVAAAQREALETVHPPPDAWPEVLAAGRLWERDPADEDFACVRVGLGTHRLAARLVPPRTGPADGVEPVTAQALRRFLGRHSVVSDLPVAVDLRASSAVWLDGPDERARGVARAVVASFALWHGPGDARIAVLGDVARWDWVKWLPHNAHAVERDALGPVRMLTTDRDDVRRWWSADPGPRHLLVVVDGPVDGPGAWAAAEGVTVLRVGAPAGRRETPSVVRLRLRLGEPGPVGRPDVLAEAEALALARRLARYRPAGGEADPSARVVAAQRLPELLGLRGSGPGDVEALRRGRRSPAERMRVPLGVDGEGRPILLDLKESARGGSGPHGLCVGATGSGNP</sequence>
<comment type="caution">
    <text evidence="2">The sequence shown here is derived from an EMBL/GenBank/DDBJ whole genome shotgun (WGS) entry which is preliminary data.</text>
</comment>
<feature type="region of interest" description="Disordered" evidence="1">
    <location>
        <begin position="435"/>
        <end position="456"/>
    </location>
</feature>
<name>A0ABN2NNV8_9PSEU</name>
<proteinExistence type="predicted"/>
<reference evidence="2 3" key="1">
    <citation type="journal article" date="2019" name="Int. J. Syst. Evol. Microbiol.">
        <title>The Global Catalogue of Microorganisms (GCM) 10K type strain sequencing project: providing services to taxonomists for standard genome sequencing and annotation.</title>
        <authorList>
            <consortium name="The Broad Institute Genomics Platform"/>
            <consortium name="The Broad Institute Genome Sequencing Center for Infectious Disease"/>
            <person name="Wu L."/>
            <person name="Ma J."/>
        </authorList>
    </citation>
    <scope>NUCLEOTIDE SEQUENCE [LARGE SCALE GENOMIC DNA]</scope>
    <source>
        <strain evidence="2 3">JCM 16009</strain>
    </source>
</reference>
<protein>
    <recommendedName>
        <fullName evidence="4">Type VII secretion protein EccC</fullName>
    </recommendedName>
</protein>
<feature type="region of interest" description="Disordered" evidence="1">
    <location>
        <begin position="1"/>
        <end position="30"/>
    </location>
</feature>
<evidence type="ECO:0008006" key="4">
    <source>
        <dbReference type="Google" id="ProtNLM"/>
    </source>
</evidence>
<evidence type="ECO:0000256" key="1">
    <source>
        <dbReference type="SAM" id="MobiDB-lite"/>
    </source>
</evidence>
<dbReference type="PANTHER" id="PTHR22683:SF1">
    <property type="entry name" value="TYPE VII SECRETION SYSTEM PROTEIN ESSC"/>
    <property type="match status" value="1"/>
</dbReference>
<organism evidence="2 3">
    <name type="scientific">Pseudonocardia ailaonensis</name>
    <dbReference type="NCBI Taxonomy" id="367279"/>
    <lineage>
        <taxon>Bacteria</taxon>
        <taxon>Bacillati</taxon>
        <taxon>Actinomycetota</taxon>
        <taxon>Actinomycetes</taxon>
        <taxon>Pseudonocardiales</taxon>
        <taxon>Pseudonocardiaceae</taxon>
        <taxon>Pseudonocardia</taxon>
    </lineage>
</organism>
<accession>A0ABN2NNV8</accession>